<dbReference type="PANTHER" id="PTHR12894">
    <property type="entry name" value="CNH DOMAIN CONTAINING"/>
    <property type="match status" value="1"/>
</dbReference>
<organism evidence="2 3">
    <name type="scientific">Sparassis crispa</name>
    <dbReference type="NCBI Taxonomy" id="139825"/>
    <lineage>
        <taxon>Eukaryota</taxon>
        <taxon>Fungi</taxon>
        <taxon>Dikarya</taxon>
        <taxon>Basidiomycota</taxon>
        <taxon>Agaricomycotina</taxon>
        <taxon>Agaricomycetes</taxon>
        <taxon>Polyporales</taxon>
        <taxon>Sparassidaceae</taxon>
        <taxon>Sparassis</taxon>
    </lineage>
</organism>
<dbReference type="GO" id="GO:0034058">
    <property type="term" value="P:endosomal vesicle fusion"/>
    <property type="evidence" value="ECO:0007669"/>
    <property type="project" value="TreeGrafter"/>
</dbReference>
<dbReference type="InterPro" id="IPR032914">
    <property type="entry name" value="Vam6/VPS39/TRAP1"/>
</dbReference>
<dbReference type="EMBL" id="BFAD01000014">
    <property type="protein sequence ID" value="GBE88874.1"/>
    <property type="molecule type" value="Genomic_DNA"/>
</dbReference>
<dbReference type="STRING" id="139825.A0A401H389"/>
<dbReference type="OrthoDB" id="10258882at2759"/>
<dbReference type="PANTHER" id="PTHR12894:SF27">
    <property type="entry name" value="TRANSFORMING GROWTH FACTOR-BETA RECEPTOR-ASSOCIATED PROTEIN 1"/>
    <property type="match status" value="1"/>
</dbReference>
<dbReference type="GO" id="GO:0005737">
    <property type="term" value="C:cytoplasm"/>
    <property type="evidence" value="ECO:0007669"/>
    <property type="project" value="TreeGrafter"/>
</dbReference>
<reference evidence="2 3" key="1">
    <citation type="journal article" date="2018" name="Sci. Rep.">
        <title>Genome sequence of the cauliflower mushroom Sparassis crispa (Hanabiratake) and its association with beneficial usage.</title>
        <authorList>
            <person name="Kiyama R."/>
            <person name="Furutani Y."/>
            <person name="Kawaguchi K."/>
            <person name="Nakanishi T."/>
        </authorList>
    </citation>
    <scope>NUCLEOTIDE SEQUENCE [LARGE SCALE GENOMIC DNA]</scope>
</reference>
<dbReference type="FunCoup" id="A0A401H389">
    <property type="interactions" value="59"/>
</dbReference>
<comment type="caution">
    <text evidence="2">The sequence shown here is derived from an EMBL/GenBank/DDBJ whole genome shotgun (WGS) entry which is preliminary data.</text>
</comment>
<proteinExistence type="predicted"/>
<name>A0A401H389_9APHY</name>
<dbReference type="GO" id="GO:0016020">
    <property type="term" value="C:membrane"/>
    <property type="evidence" value="ECO:0007669"/>
    <property type="project" value="TreeGrafter"/>
</dbReference>
<dbReference type="InParanoid" id="A0A401H389"/>
<dbReference type="RefSeq" id="XP_027619787.1">
    <property type="nucleotide sequence ID" value="XM_027763986.1"/>
</dbReference>
<protein>
    <recommendedName>
        <fullName evidence="1">Vacuolar sorting protein 39/Transforming growth factor beta receptor-associated domain-containing protein</fullName>
    </recommendedName>
</protein>
<dbReference type="Pfam" id="PF10366">
    <property type="entry name" value="Vps39_1"/>
    <property type="match status" value="1"/>
</dbReference>
<keyword evidence="3" id="KW-1185">Reference proteome</keyword>
<sequence length="711" mass="78885">MSSRSRHASFLRGSVLVLGSDSVQSLLPSTLVSQVDALLESHRIEDAVNLAEQQRTRFQSMSMVDGREADELRYAYQRIGFQCLTETLFDDAGKHLFAGDLDPRLLISFYPELRGSLFGVNDSIDVFAGVSEHMPMEGSMDDIIINYSPHLPPSTREAPATVELRGILGLAAKDMLEVYLRKWRTKYGSKDAAVLPKSSAVRTVVDTVLAKLYAAAGKTAELDILIDEPNYIILPEIEPVLAKFQRYSSLCRLYRRCGEDNKLLDVWSKLVQGEWVDESVQDPLSSMFTLLNEKRDRTLIQRWGIWLTKRDAERALKLLTFLVSGKRKAEDDRSLLQQVQEVSPSAGIQLLEHLVLQKRSTDPDLHMQLAVTYVNQLLSHIADEAISKLWRAKASSYGSNPSDSSFLAYFSLTTPDSDSKRVRLKTVLFLQGSALYDPKVVLERLVPHEKLLRLELAIVHGKLGQHRTALSMLVHDLHDATSAEVYCTLGGEIIPVKTAQSLGERYDLQPWAALLVPPATAKTKPSAVPMSRPNTVDADLKKSLIGILLEVYMSGGEATADQTARFLNAQAMNLDVLDVLSLIPPEWPLRVLSTFLTRSFRRTLHARHEAQIVKAISAGENLVTADRTWRVLREQGAVIEEAVSDDEEGDGGDLGVDEKGVPASFDEKVELRGHEFDEAEQGNEGVVDIEVAPLKESVVVPDPGSEVEIGT</sequence>
<evidence type="ECO:0000259" key="1">
    <source>
        <dbReference type="Pfam" id="PF10366"/>
    </source>
</evidence>
<evidence type="ECO:0000313" key="3">
    <source>
        <dbReference type="Proteomes" id="UP000287166"/>
    </source>
</evidence>
<dbReference type="InterPro" id="IPR019452">
    <property type="entry name" value="VPS39/TGF_beta_rcpt-assoc_1"/>
</dbReference>
<feature type="domain" description="Vacuolar sorting protein 39/Transforming growth factor beta receptor-associated" evidence="1">
    <location>
        <begin position="205"/>
        <end position="283"/>
    </location>
</feature>
<dbReference type="AlphaFoldDB" id="A0A401H389"/>
<dbReference type="Proteomes" id="UP000287166">
    <property type="component" value="Unassembled WGS sequence"/>
</dbReference>
<evidence type="ECO:0000313" key="2">
    <source>
        <dbReference type="EMBL" id="GBE88874.1"/>
    </source>
</evidence>
<dbReference type="GeneID" id="38785791"/>
<dbReference type="GO" id="GO:0006914">
    <property type="term" value="P:autophagy"/>
    <property type="evidence" value="ECO:0007669"/>
    <property type="project" value="TreeGrafter"/>
</dbReference>
<gene>
    <name evidence="2" type="ORF">SCP_1402820</name>
</gene>
<accession>A0A401H389</accession>